<evidence type="ECO:0000256" key="6">
    <source>
        <dbReference type="ARBA" id="ARBA00022884"/>
    </source>
</evidence>
<dbReference type="EMBL" id="MN160365">
    <property type="protein sequence ID" value="QFU19973.1"/>
    <property type="molecule type" value="Genomic_RNA"/>
</dbReference>
<dbReference type="PIRSF" id="PIRSF004108">
    <property type="entry name" value="Tenuivirus_N"/>
    <property type="match status" value="1"/>
</dbReference>
<evidence type="ECO:0000256" key="8">
    <source>
        <dbReference type="ARBA" id="ARBA00023200"/>
    </source>
</evidence>
<evidence type="ECO:0000313" key="10">
    <source>
        <dbReference type="EMBL" id="QFU19965.1"/>
    </source>
</evidence>
<dbReference type="EMBL" id="MN160364">
    <property type="protein sequence ID" value="QFU19971.1"/>
    <property type="molecule type" value="Genomic_RNA"/>
</dbReference>
<evidence type="ECO:0000313" key="13">
    <source>
        <dbReference type="EMBL" id="QFU19973.1"/>
    </source>
</evidence>
<dbReference type="EMBL" id="MN160368">
    <property type="protein sequence ID" value="QFU19979.1"/>
    <property type="molecule type" value="Genomic_RNA"/>
</dbReference>
<dbReference type="GO" id="GO:0003723">
    <property type="term" value="F:RNA binding"/>
    <property type="evidence" value="ECO:0007669"/>
    <property type="project" value="UniProtKB-KW"/>
</dbReference>
<keyword evidence="4" id="KW-0167">Capsid protein</keyword>
<accession>A0A5P9K6D5</accession>
<evidence type="ECO:0000313" key="15">
    <source>
        <dbReference type="EMBL" id="QFU19983.1"/>
    </source>
</evidence>
<dbReference type="EMBL" id="MN160361">
    <property type="protein sequence ID" value="QFU19965.1"/>
    <property type="molecule type" value="Genomic_RNA"/>
</dbReference>
<evidence type="ECO:0000256" key="9">
    <source>
        <dbReference type="ARBA" id="ARBA00033344"/>
    </source>
</evidence>
<proteinExistence type="predicted"/>
<evidence type="ECO:0000313" key="17">
    <source>
        <dbReference type="Proteomes" id="UP000679099"/>
    </source>
</evidence>
<dbReference type="GeneID" id="80550599"/>
<organism evidence="15">
    <name type="scientific">European wheat striate mosaic virus</name>
    <dbReference type="NCBI Taxonomy" id="2661631"/>
    <lineage>
        <taxon>Viruses</taxon>
        <taxon>Riboviria</taxon>
        <taxon>Orthornavirae</taxon>
        <taxon>Negarnaviricota</taxon>
        <taxon>Polyploviricotina</taxon>
        <taxon>Bunyaviricetes</taxon>
        <taxon>Hareavirales</taxon>
        <taxon>Phenuiviridae</taxon>
        <taxon>Tenuivirus</taxon>
        <taxon>Tenuivirus eurotritici</taxon>
    </lineage>
</organism>
<evidence type="ECO:0000313" key="11">
    <source>
        <dbReference type="EMBL" id="QFU19969.1"/>
    </source>
</evidence>
<dbReference type="EMBL" id="MN044344">
    <property type="protein sequence ID" value="QFU20029.1"/>
    <property type="molecule type" value="Genomic_RNA"/>
</dbReference>
<dbReference type="InterPro" id="IPR008864">
    <property type="entry name" value="Nucleocapsid_Tenuivirus"/>
</dbReference>
<dbReference type="GO" id="GO:0030430">
    <property type="term" value="C:host cell cytoplasm"/>
    <property type="evidence" value="ECO:0007669"/>
    <property type="project" value="UniProtKB-SubCell"/>
</dbReference>
<dbReference type="Proteomes" id="UP000679099">
    <property type="component" value="Genome"/>
</dbReference>
<evidence type="ECO:0000256" key="7">
    <source>
        <dbReference type="ARBA" id="ARBA00023086"/>
    </source>
</evidence>
<dbReference type="KEGG" id="vg:80550599"/>
<protein>
    <recommendedName>
        <fullName evidence="3">Nucleoprotein</fullName>
    </recommendedName>
    <alternativeName>
        <fullName evidence="9">Nucleocapsid protein</fullName>
    </alternativeName>
</protein>
<evidence type="ECO:0000256" key="3">
    <source>
        <dbReference type="ARBA" id="ARBA00014389"/>
    </source>
</evidence>
<dbReference type="InterPro" id="IPR009522">
    <property type="entry name" value="Capsid_Phlebovir/Tenuivir"/>
</dbReference>
<keyword evidence="5" id="KW-0946">Virion</keyword>
<dbReference type="GO" id="GO:0019013">
    <property type="term" value="C:viral nucleocapsid"/>
    <property type="evidence" value="ECO:0007669"/>
    <property type="project" value="UniProtKB-KW"/>
</dbReference>
<keyword evidence="8" id="KW-1035">Host cytoplasm</keyword>
<evidence type="ECO:0000256" key="5">
    <source>
        <dbReference type="ARBA" id="ARBA00022844"/>
    </source>
</evidence>
<dbReference type="Pfam" id="PF05733">
    <property type="entry name" value="Tenui_N"/>
    <property type="match status" value="1"/>
</dbReference>
<evidence type="ECO:0000313" key="14">
    <source>
        <dbReference type="EMBL" id="QFU19979.1"/>
    </source>
</evidence>
<keyword evidence="17" id="KW-1185">Reference proteome</keyword>
<keyword evidence="6" id="KW-0694">RNA-binding</keyword>
<comment type="subcellular location">
    <subcellularLocation>
        <location evidence="1">Host cytoplasm</location>
    </subcellularLocation>
    <subcellularLocation>
        <location evidence="2">Virion</location>
    </subcellularLocation>
</comment>
<dbReference type="EMBL" id="MN160370">
    <property type="protein sequence ID" value="QFU19983.1"/>
    <property type="molecule type" value="Genomic_RNA"/>
</dbReference>
<dbReference type="RefSeq" id="YP_010840098.1">
    <property type="nucleotide sequence ID" value="NC_078407.1"/>
</dbReference>
<evidence type="ECO:0000256" key="2">
    <source>
        <dbReference type="ARBA" id="ARBA00004328"/>
    </source>
</evidence>
<sequence>MTFSENLQKAVANMLALAISEKTTVLAFAADIAYDGYNPEALFNLLRTKGGADFEKDMLNVIVMRYVRGPAFVTAIKRLKKDARKKEIDDLVSKYGLTPNVGDKSDAATPGRIAQLFPQVSAWVVSSIPNMEMAVEDTDLHLPGFRPYLWDFVSQFLVMDSVTKPHCTDASLTHIVFTVNVIHNYVNTQKTMPAAARKKKGLTNSGDLMKHCIRMLVISCQSKVLTNEEKKKEILKIKSSIVKDGVAADKAFIALASCATKTLAQFPSEVREQMVGVTKLLDVMLDNISATQTEAEIAIKKVFGTENK</sequence>
<keyword evidence="7" id="KW-0543">Viral nucleoprotein</keyword>
<evidence type="ECO:0000313" key="16">
    <source>
        <dbReference type="EMBL" id="QFU20029.1"/>
    </source>
</evidence>
<evidence type="ECO:0000313" key="12">
    <source>
        <dbReference type="EMBL" id="QFU19971.1"/>
    </source>
</evidence>
<reference evidence="15" key="1">
    <citation type="journal article" date="2019" name="Phytopathology">
        <title>Sixty Years after the First Description: Genome Sequence and Biological Characterization of European Wheat Striate Mosaic Virus Infecting Cereal Crops.</title>
        <authorList>
            <person name="Somera M."/>
            <person name="Kvarnheden A."/>
            <person name="Desbiez C."/>
            <person name="Blystad D.R."/>
            <person name="Soovali P."/>
            <person name="Kundu J.K."/>
            <person name="Gantsovski M."/>
            <person name="Nygren J."/>
            <person name="Lecoq H."/>
            <person name="Verdin E."/>
            <person name="Spetz C."/>
            <person name="Tamisier L."/>
            <person name="Truve E."/>
            <person name="Massart S."/>
        </authorList>
    </citation>
    <scope>NUCLEOTIDE SEQUENCE</scope>
    <source>
        <strain evidence="15">Abja</strain>
        <strain evidence="16">Estonian</strain>
        <strain evidence="10">Jogeva2b</strain>
        <strain evidence="12">Meeri</strain>
        <strain evidence="13">Oru2</strain>
        <strain evidence="11">Oru3</strain>
        <strain evidence="14">Polva3</strain>
    </source>
</reference>
<evidence type="ECO:0000256" key="4">
    <source>
        <dbReference type="ARBA" id="ARBA00022561"/>
    </source>
</evidence>
<name>A0A5P9K6D5_9VIRU</name>
<evidence type="ECO:0000256" key="1">
    <source>
        <dbReference type="ARBA" id="ARBA00004192"/>
    </source>
</evidence>
<dbReference type="EMBL" id="MN160363">
    <property type="protein sequence ID" value="QFU19969.1"/>
    <property type="molecule type" value="Genomic_RNA"/>
</dbReference>